<dbReference type="GO" id="GO:0031929">
    <property type="term" value="P:TOR signaling"/>
    <property type="evidence" value="ECO:0007669"/>
    <property type="project" value="InterPro"/>
</dbReference>
<evidence type="ECO:0000313" key="2">
    <source>
        <dbReference type="EMBL" id="KAG7660749.1"/>
    </source>
</evidence>
<accession>A0A8J5Q233</accession>
<dbReference type="InterPro" id="IPR018857">
    <property type="entry name" value="TORC1_cplx_su_TCO89"/>
</dbReference>
<evidence type="ECO:0000256" key="1">
    <source>
        <dbReference type="SAM" id="MobiDB-lite"/>
    </source>
</evidence>
<dbReference type="OrthoDB" id="5430106at2759"/>
<sequence>MSIEDLTTPTQEQVQEHQQERDQEQHSNGGSSPSVSSTSSQSTKGKSVHYSDAVLTHRSASTSNLRLQNSSTPSLTSKKQHPGIRGKTATHTRSLSHTKLVATSKVLSPSSGSGMAVRPHLNRSKSSDVLMKSRQPSALKRNSRSFTKVGGLQPLTKTMSNQSLKSSKSTTSLKANIQIGAPSQIGLKSSSKKGKAILRLNDNDDDYEDVDDTTNNEPIPQGFDSDETISTSMISPPSQNVPSLYEQINAIVPDPVPTAQVDEVLDRADSNAAERLEVVEEGGTIDSAVSHLRQNLAPSTRSSTEDFSMTNNLYGGSLLLSQSTGLVRKVNPMSPANQRTGPGGEVFNSSGGPMHIGNSDQTIESHHSDSISGISFKANPMEKHKIAEPVITNKNVTQKNSYQPDQTIFNNLQRTNNQYLTTKKHQQQQQQQPHQQSNINHSINNGANNFSEFLRANQSSSSSTESYAHNLETRTQQRLWLQRESSLMDVTNLDSNRISNFSNLSLNNLMFAHNYNQSHANVRELQQHSQHPHGPHAPQHVQHLPQSIAPLTPLTPTGPSVHSNIAYQQPNNQEPPAGYNAVGGGGSGLLLMVQGSTQQTTIQSRTEFERLNREYLNVRRHLNPVGESLNRVNKYLNQDLKVAKTKKNGARGGGGGAGGSGQDIPSESTAITSAQHNTNANSFKEFSPMFQEKELEVSAMLGKLWHDGIISSASSSMVNMRGAIHPGHPPQPHQQQQRQVGHGGMSGNSQVSMRTSQPPPTTRAVKLAGVAGESQDLMPRRRTHEHLMNIDA</sequence>
<organism evidence="2 3">
    <name type="scientific">[Candida] subhashii</name>
    <dbReference type="NCBI Taxonomy" id="561895"/>
    <lineage>
        <taxon>Eukaryota</taxon>
        <taxon>Fungi</taxon>
        <taxon>Dikarya</taxon>
        <taxon>Ascomycota</taxon>
        <taxon>Saccharomycotina</taxon>
        <taxon>Pichiomycetes</taxon>
        <taxon>Debaryomycetaceae</taxon>
        <taxon>Spathaspora</taxon>
    </lineage>
</organism>
<gene>
    <name evidence="2" type="ORF">J8A68_005711</name>
</gene>
<feature type="compositionally biased region" description="Low complexity" evidence="1">
    <location>
        <begin position="427"/>
        <end position="447"/>
    </location>
</feature>
<keyword evidence="3" id="KW-1185">Reference proteome</keyword>
<dbReference type="RefSeq" id="XP_049260982.1">
    <property type="nucleotide sequence ID" value="XM_049409807.1"/>
</dbReference>
<proteinExistence type="predicted"/>
<name>A0A8J5Q233_9ASCO</name>
<protein>
    <submittedName>
        <fullName evidence="2">TCO89</fullName>
    </submittedName>
</protein>
<dbReference type="GeneID" id="73472511"/>
<feature type="region of interest" description="Disordered" evidence="1">
    <location>
        <begin position="552"/>
        <end position="578"/>
    </location>
</feature>
<evidence type="ECO:0000313" key="3">
    <source>
        <dbReference type="Proteomes" id="UP000694255"/>
    </source>
</evidence>
<feature type="compositionally biased region" description="Polar residues" evidence="1">
    <location>
        <begin position="1"/>
        <end position="10"/>
    </location>
</feature>
<feature type="compositionally biased region" description="Basic and acidic residues" evidence="1">
    <location>
        <begin position="14"/>
        <end position="25"/>
    </location>
</feature>
<feature type="region of interest" description="Disordered" evidence="1">
    <location>
        <begin position="720"/>
        <end position="763"/>
    </location>
</feature>
<dbReference type="Pfam" id="PF10452">
    <property type="entry name" value="TCO89"/>
    <property type="match status" value="2"/>
</dbReference>
<feature type="compositionally biased region" description="Polar residues" evidence="1">
    <location>
        <begin position="554"/>
        <end position="574"/>
    </location>
</feature>
<feature type="region of interest" description="Disordered" evidence="1">
    <location>
        <begin position="1"/>
        <end position="140"/>
    </location>
</feature>
<feature type="region of interest" description="Disordered" evidence="1">
    <location>
        <begin position="421"/>
        <end position="447"/>
    </location>
</feature>
<feature type="region of interest" description="Disordered" evidence="1">
    <location>
        <begin position="644"/>
        <end position="667"/>
    </location>
</feature>
<dbReference type="AlphaFoldDB" id="A0A8J5Q233"/>
<dbReference type="PANTHER" id="PTHR22794">
    <property type="entry name" value="THAP DOMAIN PROTEIN 11"/>
    <property type="match status" value="1"/>
</dbReference>
<dbReference type="Proteomes" id="UP000694255">
    <property type="component" value="Unassembled WGS sequence"/>
</dbReference>
<dbReference type="EMBL" id="JAGSYN010000274">
    <property type="protein sequence ID" value="KAG7660749.1"/>
    <property type="molecule type" value="Genomic_DNA"/>
</dbReference>
<reference evidence="2 3" key="1">
    <citation type="journal article" date="2021" name="DNA Res.">
        <title>Genome analysis of Candida subhashii reveals its hybrid nature and dual mitochondrial genome conformations.</title>
        <authorList>
            <person name="Mixao V."/>
            <person name="Hegedusova E."/>
            <person name="Saus E."/>
            <person name="Pryszcz L.P."/>
            <person name="Cillingova A."/>
            <person name="Nosek J."/>
            <person name="Gabaldon T."/>
        </authorList>
    </citation>
    <scope>NUCLEOTIDE SEQUENCE [LARGE SCALE GENOMIC DNA]</scope>
    <source>
        <strain evidence="2 3">CBS 10753</strain>
    </source>
</reference>
<feature type="compositionally biased region" description="Gly residues" evidence="1">
    <location>
        <begin position="650"/>
        <end position="661"/>
    </location>
</feature>
<dbReference type="GO" id="GO:0000329">
    <property type="term" value="C:fungal-type vacuole membrane"/>
    <property type="evidence" value="ECO:0007669"/>
    <property type="project" value="TreeGrafter"/>
</dbReference>
<comment type="caution">
    <text evidence="2">The sequence shown here is derived from an EMBL/GenBank/DDBJ whole genome shotgun (WGS) entry which is preliminary data.</text>
</comment>
<feature type="compositionally biased region" description="Basic residues" evidence="1">
    <location>
        <begin position="78"/>
        <end position="96"/>
    </location>
</feature>
<feature type="compositionally biased region" description="Polar residues" evidence="1">
    <location>
        <begin position="58"/>
        <end position="77"/>
    </location>
</feature>
<feature type="compositionally biased region" description="Polar residues" evidence="1">
    <location>
        <begin position="747"/>
        <end position="756"/>
    </location>
</feature>
<dbReference type="PANTHER" id="PTHR22794:SF2">
    <property type="entry name" value="THAP DOMAIN-CONTAINING PROTEIN 11"/>
    <property type="match status" value="1"/>
</dbReference>
<dbReference type="GO" id="GO:0031931">
    <property type="term" value="C:TORC1 complex"/>
    <property type="evidence" value="ECO:0007669"/>
    <property type="project" value="InterPro"/>
</dbReference>
<feature type="compositionally biased region" description="Low complexity" evidence="1">
    <location>
        <begin position="27"/>
        <end position="45"/>
    </location>
</feature>